<dbReference type="RefSeq" id="WP_132967911.1">
    <property type="nucleotide sequence ID" value="NZ_LEKL01000021.1"/>
</dbReference>
<dbReference type="PRINTS" id="PR00097">
    <property type="entry name" value="ANTSNTHASEII"/>
</dbReference>
<evidence type="ECO:0000256" key="7">
    <source>
        <dbReference type="ARBA" id="ARBA00022749"/>
    </source>
</evidence>
<dbReference type="Pfam" id="PF00117">
    <property type="entry name" value="GATase"/>
    <property type="match status" value="1"/>
</dbReference>
<dbReference type="Gene3D" id="3.30.300.10">
    <property type="match status" value="1"/>
</dbReference>
<sequence length="524" mass="58402">MNNIHQHKILILDFGSQYTQLIARRVREIGVYCELWAWDVSEQDIRDFNPSGIILSGGPESTTEDNSPRAPEYVFNAGVPVLGICYGMQTMAMQLGGLTENSDHREFGYASVELQAADSLFADLQDSLSQNGVSQLDVWMSHGDKVTRLPQDFQITAITPTCPIAAMSDENRRFYGVQFHPEVTHTKSGLALLQNFVLNICGCENRWTAENIIEDAVARIKAQVGDDEVILGLSGGVDSSVTALLLHRAIGKNLHCVFVDNGLLRLNEAEQVMEMFGDKFGLNIIHVNAEDRFLNELAGVADPEAKRKVIGKVFVDVFDEESHKQANVKWLAQGTIYPDVIESAASKTGKAHVIKSHHNVGGLPDYMKLGLVEPLKELFKDEVRKIGLALGLPYEMLYRHPFPGPGLGVRVLGEVKKEYCDILRRADAIFIEELHNADWYHKVSQAFTVFLPVKSVGVMGDGRKYDWVVSIRAVETIDFMTAHWAHLPYDLLGKISNRIINEVNGISRVVYDISGKPPATIEWE</sequence>
<dbReference type="InterPro" id="IPR014729">
    <property type="entry name" value="Rossmann-like_a/b/a_fold"/>
</dbReference>
<dbReference type="InterPro" id="IPR025777">
    <property type="entry name" value="GMPS_ATP_PPase_dom"/>
</dbReference>
<dbReference type="InterPro" id="IPR001674">
    <property type="entry name" value="GMP_synth_C"/>
</dbReference>
<keyword evidence="9 11" id="KW-0067">ATP-binding</keyword>
<dbReference type="Proteomes" id="UP000305526">
    <property type="component" value="Unassembled WGS sequence"/>
</dbReference>
<evidence type="ECO:0000256" key="6">
    <source>
        <dbReference type="ARBA" id="ARBA00022741"/>
    </source>
</evidence>
<dbReference type="FunFam" id="3.40.50.620:FF:000001">
    <property type="entry name" value="GMP synthase [glutamine-hydrolyzing]"/>
    <property type="match status" value="1"/>
</dbReference>
<dbReference type="Gene3D" id="3.40.50.880">
    <property type="match status" value="1"/>
</dbReference>
<evidence type="ECO:0000256" key="5">
    <source>
        <dbReference type="ARBA" id="ARBA00022598"/>
    </source>
</evidence>
<name>A0A4R3XY55_9PAST</name>
<dbReference type="NCBIfam" id="NF000848">
    <property type="entry name" value="PRK00074.1"/>
    <property type="match status" value="1"/>
</dbReference>
<feature type="active site" description="Nucleophile" evidence="11">
    <location>
        <position position="85"/>
    </location>
</feature>
<keyword evidence="10 11" id="KW-0315">Glutamine amidotransferase</keyword>
<dbReference type="EC" id="6.3.5.2" evidence="3 11"/>
<dbReference type="Gene3D" id="3.40.50.620">
    <property type="entry name" value="HUPs"/>
    <property type="match status" value="1"/>
</dbReference>
<dbReference type="FunFam" id="3.30.300.10:FF:000002">
    <property type="entry name" value="GMP synthase [glutamine-hydrolyzing]"/>
    <property type="match status" value="1"/>
</dbReference>
<comment type="function">
    <text evidence="1 11">Catalyzes the synthesis of GMP from XMP.</text>
</comment>
<comment type="caution">
    <text evidence="14">The sequence shown here is derived from an EMBL/GenBank/DDBJ whole genome shotgun (WGS) entry which is preliminary data.</text>
</comment>
<dbReference type="GO" id="GO:0003921">
    <property type="term" value="F:GMP synthase activity"/>
    <property type="evidence" value="ECO:0007669"/>
    <property type="project" value="InterPro"/>
</dbReference>
<comment type="catalytic activity">
    <reaction evidence="11">
        <text>XMP + L-glutamine + ATP + H2O = GMP + L-glutamate + AMP + diphosphate + 2 H(+)</text>
        <dbReference type="Rhea" id="RHEA:11680"/>
        <dbReference type="ChEBI" id="CHEBI:15377"/>
        <dbReference type="ChEBI" id="CHEBI:15378"/>
        <dbReference type="ChEBI" id="CHEBI:29985"/>
        <dbReference type="ChEBI" id="CHEBI:30616"/>
        <dbReference type="ChEBI" id="CHEBI:33019"/>
        <dbReference type="ChEBI" id="CHEBI:57464"/>
        <dbReference type="ChEBI" id="CHEBI:58115"/>
        <dbReference type="ChEBI" id="CHEBI:58359"/>
        <dbReference type="ChEBI" id="CHEBI:456215"/>
        <dbReference type="EC" id="6.3.5.2"/>
    </reaction>
</comment>
<dbReference type="InterPro" id="IPR029062">
    <property type="entry name" value="Class_I_gatase-like"/>
</dbReference>
<protein>
    <recommendedName>
        <fullName evidence="4 11">GMP synthase [glutamine-hydrolyzing]</fullName>
        <ecNumber evidence="3 11">6.3.5.2</ecNumber>
    </recommendedName>
    <alternativeName>
        <fullName evidence="11">GMP synthetase</fullName>
    </alternativeName>
    <alternativeName>
        <fullName evidence="11">Glutamine amidotransferase</fullName>
    </alternativeName>
</protein>
<dbReference type="NCBIfam" id="TIGR00884">
    <property type="entry name" value="guaA_Cterm"/>
    <property type="match status" value="1"/>
</dbReference>
<dbReference type="InterPro" id="IPR022310">
    <property type="entry name" value="NAD/GMP_synthase"/>
</dbReference>
<evidence type="ECO:0000313" key="17">
    <source>
        <dbReference type="Proteomes" id="UP000305526"/>
    </source>
</evidence>
<dbReference type="SUPFAM" id="SSF54810">
    <property type="entry name" value="GMP synthetase C-terminal dimerisation domain"/>
    <property type="match status" value="1"/>
</dbReference>
<organism evidence="14 16">
    <name type="scientific">Testudinibacter aquarius</name>
    <dbReference type="NCBI Taxonomy" id="1524974"/>
    <lineage>
        <taxon>Bacteria</taxon>
        <taxon>Pseudomonadati</taxon>
        <taxon>Pseudomonadota</taxon>
        <taxon>Gammaproteobacteria</taxon>
        <taxon>Pasteurellales</taxon>
        <taxon>Pasteurellaceae</taxon>
        <taxon>Testudinibacter</taxon>
    </lineage>
</organism>
<evidence type="ECO:0000256" key="3">
    <source>
        <dbReference type="ARBA" id="ARBA00012746"/>
    </source>
</evidence>
<dbReference type="InterPro" id="IPR017926">
    <property type="entry name" value="GATASE"/>
</dbReference>
<evidence type="ECO:0000256" key="2">
    <source>
        <dbReference type="ARBA" id="ARBA00005153"/>
    </source>
</evidence>
<dbReference type="UniPathway" id="UPA00189">
    <property type="reaction ID" value="UER00296"/>
</dbReference>
<feature type="active site" evidence="11">
    <location>
        <position position="182"/>
    </location>
</feature>
<feature type="active site" evidence="11">
    <location>
        <position position="180"/>
    </location>
</feature>
<evidence type="ECO:0000256" key="9">
    <source>
        <dbReference type="ARBA" id="ARBA00022840"/>
    </source>
</evidence>
<dbReference type="GO" id="GO:0005524">
    <property type="term" value="F:ATP binding"/>
    <property type="evidence" value="ECO:0007669"/>
    <property type="project" value="UniProtKB-UniRule"/>
</dbReference>
<dbReference type="HAMAP" id="MF_00344">
    <property type="entry name" value="GMP_synthase"/>
    <property type="match status" value="1"/>
</dbReference>
<keyword evidence="6 11" id="KW-0547">Nucleotide-binding</keyword>
<dbReference type="Pfam" id="PF02540">
    <property type="entry name" value="NAD_synthase"/>
    <property type="match status" value="1"/>
</dbReference>
<dbReference type="AlphaFoldDB" id="A0A4R3XY55"/>
<dbReference type="GO" id="GO:0005829">
    <property type="term" value="C:cytosol"/>
    <property type="evidence" value="ECO:0007669"/>
    <property type="project" value="TreeGrafter"/>
</dbReference>
<dbReference type="SUPFAM" id="SSF52317">
    <property type="entry name" value="Class I glutamine amidotransferase-like"/>
    <property type="match status" value="1"/>
</dbReference>
<dbReference type="PANTHER" id="PTHR11922">
    <property type="entry name" value="GMP SYNTHASE-RELATED"/>
    <property type="match status" value="1"/>
</dbReference>
<evidence type="ECO:0000256" key="11">
    <source>
        <dbReference type="HAMAP-Rule" id="MF_00344"/>
    </source>
</evidence>
<keyword evidence="7 11" id="KW-0332">GMP biosynthesis</keyword>
<dbReference type="EMBL" id="VDGV01000027">
    <property type="protein sequence ID" value="TNG92574.1"/>
    <property type="molecule type" value="Genomic_DNA"/>
</dbReference>
<keyword evidence="8 11" id="KW-0658">Purine biosynthesis</keyword>
<proteinExistence type="inferred from homology"/>
<reference evidence="15 17" key="2">
    <citation type="submission" date="2019-05" db="EMBL/GenBank/DDBJ databases">
        <title>Pasteurellaceae isolates from reptiles.</title>
        <authorList>
            <person name="Bojesen A.M."/>
            <person name="Lund E."/>
        </authorList>
    </citation>
    <scope>NUCLEOTIDE SEQUENCE [LARGE SCALE GENOMIC DNA]</scope>
    <source>
        <strain evidence="15 17">ELNT2x</strain>
    </source>
</reference>
<evidence type="ECO:0000256" key="8">
    <source>
        <dbReference type="ARBA" id="ARBA00022755"/>
    </source>
</evidence>
<evidence type="ECO:0000256" key="4">
    <source>
        <dbReference type="ARBA" id="ARBA00021562"/>
    </source>
</evidence>
<comment type="subunit">
    <text evidence="11">Homodimer.</text>
</comment>
<evidence type="ECO:0000259" key="13">
    <source>
        <dbReference type="PROSITE" id="PS51553"/>
    </source>
</evidence>
<dbReference type="NCBIfam" id="TIGR00888">
    <property type="entry name" value="guaA_Nterm"/>
    <property type="match status" value="1"/>
</dbReference>
<dbReference type="InterPro" id="IPR004739">
    <property type="entry name" value="GMP_synth_GATase"/>
</dbReference>
<reference evidence="14 16" key="1">
    <citation type="submission" date="2019-03" db="EMBL/GenBank/DDBJ databases">
        <title>Genomic Encyclopedia of Type Strains, Phase IV (KMG-IV): sequencing the most valuable type-strain genomes for metagenomic binning, comparative biology and taxonomic classification.</title>
        <authorList>
            <person name="Goeker M."/>
        </authorList>
    </citation>
    <scope>NUCLEOTIDE SEQUENCE [LARGE SCALE GENOMIC DNA]</scope>
    <source>
        <strain evidence="14 16">DSM 28140</strain>
    </source>
</reference>
<dbReference type="CDD" id="cd01997">
    <property type="entry name" value="GMP_synthase_C"/>
    <property type="match status" value="1"/>
</dbReference>
<feature type="binding site" evidence="12">
    <location>
        <begin position="234"/>
        <end position="240"/>
    </location>
    <ligand>
        <name>ATP</name>
        <dbReference type="ChEBI" id="CHEBI:30616"/>
    </ligand>
</feature>
<comment type="pathway">
    <text evidence="2 11">Purine metabolism; GMP biosynthesis; GMP from XMP (L-Gln route): step 1/1.</text>
</comment>
<dbReference type="SUPFAM" id="SSF52402">
    <property type="entry name" value="Adenine nucleotide alpha hydrolases-like"/>
    <property type="match status" value="1"/>
</dbReference>
<evidence type="ECO:0000256" key="1">
    <source>
        <dbReference type="ARBA" id="ARBA00002332"/>
    </source>
</evidence>
<keyword evidence="5 11" id="KW-0436">Ligase</keyword>
<dbReference type="InterPro" id="IPR022955">
    <property type="entry name" value="GMP_synthase"/>
</dbReference>
<evidence type="ECO:0000313" key="14">
    <source>
        <dbReference type="EMBL" id="TCV84200.1"/>
    </source>
</evidence>
<accession>A0A4R3XY55</accession>
<dbReference type="EMBL" id="SMCP01000012">
    <property type="protein sequence ID" value="TCV84200.1"/>
    <property type="molecule type" value="Genomic_DNA"/>
</dbReference>
<evidence type="ECO:0000256" key="12">
    <source>
        <dbReference type="PROSITE-ProRule" id="PRU00886"/>
    </source>
</evidence>
<dbReference type="Proteomes" id="UP000294619">
    <property type="component" value="Unassembled WGS sequence"/>
</dbReference>
<gene>
    <name evidence="11 15" type="primary">guaA</name>
    <name evidence="14" type="ORF">EDC16_11231</name>
    <name evidence="15" type="ORF">FHQ21_04065</name>
</gene>
<dbReference type="PRINTS" id="PR00096">
    <property type="entry name" value="GATASE"/>
</dbReference>
<dbReference type="PROSITE" id="PS51273">
    <property type="entry name" value="GATASE_TYPE_1"/>
    <property type="match status" value="1"/>
</dbReference>
<dbReference type="PROSITE" id="PS51553">
    <property type="entry name" value="GMPS_ATP_PPASE"/>
    <property type="match status" value="1"/>
</dbReference>
<dbReference type="PRINTS" id="PR00099">
    <property type="entry name" value="CPSGATASE"/>
</dbReference>
<dbReference type="PANTHER" id="PTHR11922:SF2">
    <property type="entry name" value="GMP SYNTHASE [GLUTAMINE-HYDROLYZING]"/>
    <property type="match status" value="1"/>
</dbReference>
<keyword evidence="17" id="KW-1185">Reference proteome</keyword>
<evidence type="ECO:0000256" key="10">
    <source>
        <dbReference type="ARBA" id="ARBA00022962"/>
    </source>
</evidence>
<dbReference type="Pfam" id="PF00958">
    <property type="entry name" value="GMP_synt_C"/>
    <property type="match status" value="1"/>
</dbReference>
<dbReference type="FunFam" id="3.40.50.880:FF:000001">
    <property type="entry name" value="GMP synthase [glutamine-hydrolyzing]"/>
    <property type="match status" value="1"/>
</dbReference>
<feature type="domain" description="GMPS ATP-PPase" evidence="13">
    <location>
        <begin position="207"/>
        <end position="399"/>
    </location>
</feature>
<dbReference type="CDD" id="cd01742">
    <property type="entry name" value="GATase1_GMP_Synthase"/>
    <property type="match status" value="1"/>
</dbReference>
<evidence type="ECO:0000313" key="15">
    <source>
        <dbReference type="EMBL" id="TNG92574.1"/>
    </source>
</evidence>
<evidence type="ECO:0000313" key="16">
    <source>
        <dbReference type="Proteomes" id="UP000294619"/>
    </source>
</evidence>